<evidence type="ECO:0000313" key="3">
    <source>
        <dbReference type="Proteomes" id="UP000639403"/>
    </source>
</evidence>
<protein>
    <submittedName>
        <fullName evidence="2">Uncharacterized protein</fullName>
    </submittedName>
</protein>
<gene>
    <name evidence="2" type="ORF">IEO21_04132</name>
</gene>
<dbReference type="AlphaFoldDB" id="A0A8H7U2U8"/>
<keyword evidence="1" id="KW-1133">Transmembrane helix</keyword>
<name>A0A8H7U2U8_9APHY</name>
<organism evidence="2 3">
    <name type="scientific">Rhodonia placenta</name>
    <dbReference type="NCBI Taxonomy" id="104341"/>
    <lineage>
        <taxon>Eukaryota</taxon>
        <taxon>Fungi</taxon>
        <taxon>Dikarya</taxon>
        <taxon>Basidiomycota</taxon>
        <taxon>Agaricomycotina</taxon>
        <taxon>Agaricomycetes</taxon>
        <taxon>Polyporales</taxon>
        <taxon>Adustoporiaceae</taxon>
        <taxon>Rhodonia</taxon>
    </lineage>
</organism>
<proteinExistence type="predicted"/>
<dbReference type="Proteomes" id="UP000639403">
    <property type="component" value="Unassembled WGS sequence"/>
</dbReference>
<dbReference type="EMBL" id="JADOXO010000058">
    <property type="protein sequence ID" value="KAF9816379.1"/>
    <property type="molecule type" value="Genomic_DNA"/>
</dbReference>
<evidence type="ECO:0000313" key="2">
    <source>
        <dbReference type="EMBL" id="KAF9816379.1"/>
    </source>
</evidence>
<comment type="caution">
    <text evidence="2">The sequence shown here is derived from an EMBL/GenBank/DDBJ whole genome shotgun (WGS) entry which is preliminary data.</text>
</comment>
<sequence length="111" mass="12106">MSGIIAAAVQVFYAWRIFVLSVDKRFRYLAVSIVLFDPQMTSSSISTWLAVTAFVDILIAISMSILVCTMTINEARPSSSLSCSCIALKAALNQQHVCALSSFIMPLQVVL</sequence>
<feature type="transmembrane region" description="Helical" evidence="1">
    <location>
        <begin position="45"/>
        <end position="72"/>
    </location>
</feature>
<evidence type="ECO:0000256" key="1">
    <source>
        <dbReference type="SAM" id="Phobius"/>
    </source>
</evidence>
<keyword evidence="1" id="KW-0472">Membrane</keyword>
<reference evidence="2" key="1">
    <citation type="submission" date="2020-11" db="EMBL/GenBank/DDBJ databases">
        <authorList>
            <person name="Koelle M."/>
            <person name="Horta M.A.C."/>
            <person name="Nowrousian M."/>
            <person name="Ohm R.A."/>
            <person name="Benz P."/>
            <person name="Pilgard A."/>
        </authorList>
    </citation>
    <scope>NUCLEOTIDE SEQUENCE</scope>
    <source>
        <strain evidence="2">FPRL280</strain>
    </source>
</reference>
<reference evidence="2" key="2">
    <citation type="journal article" name="Front. Microbiol.">
        <title>Degradative Capacity of Two Strains of Rhodonia placenta: From Phenotype to Genotype.</title>
        <authorList>
            <person name="Kolle M."/>
            <person name="Horta M.A.C."/>
            <person name="Nowrousian M."/>
            <person name="Ohm R.A."/>
            <person name="Benz J.P."/>
            <person name="Pilgard A."/>
        </authorList>
    </citation>
    <scope>NUCLEOTIDE SEQUENCE</scope>
    <source>
        <strain evidence="2">FPRL280</strain>
    </source>
</reference>
<keyword evidence="1" id="KW-0812">Transmembrane</keyword>
<accession>A0A8H7U2U8</accession>